<evidence type="ECO:0000256" key="4">
    <source>
        <dbReference type="ARBA" id="ARBA00022777"/>
    </source>
</evidence>
<evidence type="ECO:0000256" key="6">
    <source>
        <dbReference type="PROSITE-ProRule" id="PRU10141"/>
    </source>
</evidence>
<dbReference type="Proteomes" id="UP000783686">
    <property type="component" value="Unassembled WGS sequence"/>
</dbReference>
<dbReference type="Proteomes" id="UP000614601">
    <property type="component" value="Unassembled WGS sequence"/>
</dbReference>
<dbReference type="OrthoDB" id="8693905at2759"/>
<dbReference type="EMBL" id="CAJFCW020000001">
    <property type="protein sequence ID" value="CAG9084488.1"/>
    <property type="molecule type" value="Genomic_DNA"/>
</dbReference>
<dbReference type="PANTHER" id="PTHR11584:SF369">
    <property type="entry name" value="MITOGEN-ACTIVATED PROTEIN KINASE KINASE KINASE 19-RELATED"/>
    <property type="match status" value="1"/>
</dbReference>
<evidence type="ECO:0000259" key="7">
    <source>
        <dbReference type="PROSITE" id="PS50011"/>
    </source>
</evidence>
<dbReference type="Gene3D" id="3.10.20.90">
    <property type="entry name" value="Phosphatidylinositol 3-kinase Catalytic Subunit, Chain A, domain 1"/>
    <property type="match status" value="1"/>
</dbReference>
<keyword evidence="4" id="KW-0418">Kinase</keyword>
<organism evidence="8 9">
    <name type="scientific">Bursaphelenchus okinawaensis</name>
    <dbReference type="NCBI Taxonomy" id="465554"/>
    <lineage>
        <taxon>Eukaryota</taxon>
        <taxon>Metazoa</taxon>
        <taxon>Ecdysozoa</taxon>
        <taxon>Nematoda</taxon>
        <taxon>Chromadorea</taxon>
        <taxon>Rhabditida</taxon>
        <taxon>Tylenchina</taxon>
        <taxon>Tylenchomorpha</taxon>
        <taxon>Aphelenchoidea</taxon>
        <taxon>Aphelenchoididae</taxon>
        <taxon>Bursaphelenchus</taxon>
    </lineage>
</organism>
<dbReference type="GO" id="GO:0004674">
    <property type="term" value="F:protein serine/threonine kinase activity"/>
    <property type="evidence" value="ECO:0007669"/>
    <property type="project" value="UniProtKB-KW"/>
</dbReference>
<dbReference type="SMART" id="SM00220">
    <property type="entry name" value="S_TKc"/>
    <property type="match status" value="1"/>
</dbReference>
<dbReference type="EMBL" id="CAJFDH010000001">
    <property type="protein sequence ID" value="CAD5207138.1"/>
    <property type="molecule type" value="Genomic_DNA"/>
</dbReference>
<dbReference type="AlphaFoldDB" id="A0A811JUQ1"/>
<dbReference type="PROSITE" id="PS00107">
    <property type="entry name" value="PROTEIN_KINASE_ATP"/>
    <property type="match status" value="1"/>
</dbReference>
<protein>
    <recommendedName>
        <fullName evidence="7">Protein kinase domain-containing protein</fullName>
    </recommendedName>
</protein>
<keyword evidence="9" id="KW-1185">Reference proteome</keyword>
<dbReference type="Gene3D" id="1.10.510.10">
    <property type="entry name" value="Transferase(Phosphotransferase) domain 1"/>
    <property type="match status" value="1"/>
</dbReference>
<evidence type="ECO:0000313" key="8">
    <source>
        <dbReference type="EMBL" id="CAD5207138.1"/>
    </source>
</evidence>
<keyword evidence="5 6" id="KW-0067">ATP-binding</keyword>
<proteinExistence type="predicted"/>
<feature type="binding site" evidence="6">
    <location>
        <position position="215"/>
    </location>
    <ligand>
        <name>ATP</name>
        <dbReference type="ChEBI" id="CHEBI:30616"/>
    </ligand>
</feature>
<dbReference type="Pfam" id="PF00069">
    <property type="entry name" value="Pkinase"/>
    <property type="match status" value="1"/>
</dbReference>
<evidence type="ECO:0000256" key="1">
    <source>
        <dbReference type="ARBA" id="ARBA00022527"/>
    </source>
</evidence>
<sequence>MMETLHETKDLTLITDELRRLFVNEPAGKTEKAEKTENDDLKIKFQHQDDKGAINLKRPPKFADLRDYFERRFKRPLKIYYTTSSKELMIQIRSQQEFDHVVDLHDRNNRCKSRMRLILAKKTDQDQMYTAPPPQGMYHSVQESNMSETSSIFSTGSTSYSHYGNSRLGEEEYSRLGTPLAPLHWRPSRCLGRGSFGTAYVCLNVDTNEQLVVKKISLNNNTRHRNRILASLENEVNLLSTIRHPHVVQYHGCERQHDFFYIFMEFMTGGTLKEQITEWGALNENFTVDFTAQLLSGLSYLHGRKIIHRDIKCANILRHTKALVKIADFGSAMYLQAICSESGVDIHGTPHYTAPEIVLNTRRSDQASDIWSLGICVVEMLTTKTPWHDVDPAAVHIKIGYEQPDLNLPPKIGANLESAILKMLDPCPESRPSAEQLLKLAPFSLVEP</sequence>
<evidence type="ECO:0000256" key="5">
    <source>
        <dbReference type="ARBA" id="ARBA00022840"/>
    </source>
</evidence>
<dbReference type="InterPro" id="IPR000719">
    <property type="entry name" value="Prot_kinase_dom"/>
</dbReference>
<feature type="domain" description="Protein kinase" evidence="7">
    <location>
        <begin position="185"/>
        <end position="444"/>
    </location>
</feature>
<dbReference type="SUPFAM" id="SSF56112">
    <property type="entry name" value="Protein kinase-like (PK-like)"/>
    <property type="match status" value="1"/>
</dbReference>
<dbReference type="InterPro" id="IPR017441">
    <property type="entry name" value="Protein_kinase_ATP_BS"/>
</dbReference>
<evidence type="ECO:0000256" key="2">
    <source>
        <dbReference type="ARBA" id="ARBA00022679"/>
    </source>
</evidence>
<accession>A0A811JUQ1</accession>
<name>A0A811JUQ1_9BILA</name>
<reference evidence="8" key="1">
    <citation type="submission" date="2020-09" db="EMBL/GenBank/DDBJ databases">
        <authorList>
            <person name="Kikuchi T."/>
        </authorList>
    </citation>
    <scope>NUCLEOTIDE SEQUENCE</scope>
    <source>
        <strain evidence="8">SH1</strain>
    </source>
</reference>
<evidence type="ECO:0000256" key="3">
    <source>
        <dbReference type="ARBA" id="ARBA00022741"/>
    </source>
</evidence>
<dbReference type="GO" id="GO:0005524">
    <property type="term" value="F:ATP binding"/>
    <property type="evidence" value="ECO:0007669"/>
    <property type="project" value="UniProtKB-UniRule"/>
</dbReference>
<dbReference type="PROSITE" id="PS50011">
    <property type="entry name" value="PROTEIN_KINASE_DOM"/>
    <property type="match status" value="1"/>
</dbReference>
<evidence type="ECO:0000313" key="9">
    <source>
        <dbReference type="Proteomes" id="UP000614601"/>
    </source>
</evidence>
<dbReference type="PANTHER" id="PTHR11584">
    <property type="entry name" value="SERINE/THREONINE PROTEIN KINASE"/>
    <property type="match status" value="1"/>
</dbReference>
<gene>
    <name evidence="8" type="ORF">BOKJ2_LOCUS1822</name>
</gene>
<comment type="caution">
    <text evidence="8">The sequence shown here is derived from an EMBL/GenBank/DDBJ whole genome shotgun (WGS) entry which is preliminary data.</text>
</comment>
<keyword evidence="3 6" id="KW-0547">Nucleotide-binding</keyword>
<dbReference type="InterPro" id="IPR011009">
    <property type="entry name" value="Kinase-like_dom_sf"/>
</dbReference>
<dbReference type="SUPFAM" id="SSF54277">
    <property type="entry name" value="CAD &amp; PB1 domains"/>
    <property type="match status" value="1"/>
</dbReference>
<keyword evidence="1" id="KW-0723">Serine/threonine-protein kinase</keyword>
<dbReference type="GO" id="GO:0035556">
    <property type="term" value="P:intracellular signal transduction"/>
    <property type="evidence" value="ECO:0007669"/>
    <property type="project" value="UniProtKB-ARBA"/>
</dbReference>
<keyword evidence="2" id="KW-0808">Transferase</keyword>